<dbReference type="RefSeq" id="WP_192751701.1">
    <property type="nucleotide sequence ID" value="NZ_BAABJL010000040.1"/>
</dbReference>
<dbReference type="SUPFAM" id="SSF158997">
    <property type="entry name" value="Trm112p-like"/>
    <property type="match status" value="1"/>
</dbReference>
<protein>
    <recommendedName>
        <fullName evidence="1">UPF0434 protein HEB94_004664</fullName>
    </recommendedName>
</protein>
<evidence type="ECO:0000313" key="3">
    <source>
        <dbReference type="EMBL" id="MBE1607816.1"/>
    </source>
</evidence>
<dbReference type="EMBL" id="JADBEM010000001">
    <property type="protein sequence ID" value="MBE1607816.1"/>
    <property type="molecule type" value="Genomic_DNA"/>
</dbReference>
<sequence length="88" mass="9149">MNLNPQLLEILACPACKSPLEVDDEASELVCTNTECGLAYSVRDDIPVLLVDEARKPAGAEGPADEATRSATAASGERMGNSEPSSDA</sequence>
<organism evidence="3 4">
    <name type="scientific">Actinopolymorpha pittospori</name>
    <dbReference type="NCBI Taxonomy" id="648752"/>
    <lineage>
        <taxon>Bacteria</taxon>
        <taxon>Bacillati</taxon>
        <taxon>Actinomycetota</taxon>
        <taxon>Actinomycetes</taxon>
        <taxon>Propionibacteriales</taxon>
        <taxon>Actinopolymorphaceae</taxon>
        <taxon>Actinopolymorpha</taxon>
    </lineage>
</organism>
<comment type="caution">
    <text evidence="3">The sequence shown here is derived from an EMBL/GenBank/DDBJ whole genome shotgun (WGS) entry which is preliminary data.</text>
</comment>
<dbReference type="GO" id="GO:0005829">
    <property type="term" value="C:cytosol"/>
    <property type="evidence" value="ECO:0007669"/>
    <property type="project" value="TreeGrafter"/>
</dbReference>
<dbReference type="PANTHER" id="PTHR33505:SF4">
    <property type="entry name" value="PROTEIN PREY, MITOCHONDRIAL"/>
    <property type="match status" value="1"/>
</dbReference>
<keyword evidence="4" id="KW-1185">Reference proteome</keyword>
<dbReference type="InterPro" id="IPR005651">
    <property type="entry name" value="Trm112-like"/>
</dbReference>
<reference evidence="3" key="1">
    <citation type="submission" date="2020-10" db="EMBL/GenBank/DDBJ databases">
        <title>Sequencing the genomes of 1000 actinobacteria strains.</title>
        <authorList>
            <person name="Klenk H.-P."/>
        </authorList>
    </citation>
    <scope>NUCLEOTIDE SEQUENCE</scope>
    <source>
        <strain evidence="3">DSM 45354</strain>
    </source>
</reference>
<proteinExistence type="inferred from homology"/>
<evidence type="ECO:0000313" key="4">
    <source>
        <dbReference type="Proteomes" id="UP000638648"/>
    </source>
</evidence>
<evidence type="ECO:0000256" key="1">
    <source>
        <dbReference type="HAMAP-Rule" id="MF_01187"/>
    </source>
</evidence>
<dbReference type="Pfam" id="PF03966">
    <property type="entry name" value="Trm112p"/>
    <property type="match status" value="1"/>
</dbReference>
<dbReference type="HAMAP" id="MF_01187">
    <property type="entry name" value="UPF0434"/>
    <property type="match status" value="1"/>
</dbReference>
<evidence type="ECO:0000256" key="2">
    <source>
        <dbReference type="SAM" id="MobiDB-lite"/>
    </source>
</evidence>
<dbReference type="Proteomes" id="UP000638648">
    <property type="component" value="Unassembled WGS sequence"/>
</dbReference>
<accession>A0A927RK25</accession>
<name>A0A927RK25_9ACTN</name>
<dbReference type="Gene3D" id="2.20.25.10">
    <property type="match status" value="1"/>
</dbReference>
<gene>
    <name evidence="3" type="ORF">HEB94_004664</name>
</gene>
<dbReference type="PANTHER" id="PTHR33505">
    <property type="entry name" value="ZGC:162634"/>
    <property type="match status" value="1"/>
</dbReference>
<comment type="similarity">
    <text evidence="1">Belongs to the UPF0434 family.</text>
</comment>
<feature type="region of interest" description="Disordered" evidence="2">
    <location>
        <begin position="57"/>
        <end position="88"/>
    </location>
</feature>
<dbReference type="AlphaFoldDB" id="A0A927RK25"/>